<geneLocation type="plasmid" evidence="1 2">
    <name>pD</name>
</geneLocation>
<gene>
    <name evidence="1" type="ORF">NE863_35660</name>
</gene>
<evidence type="ECO:0000313" key="2">
    <source>
        <dbReference type="Proteomes" id="UP001055460"/>
    </source>
</evidence>
<dbReference type="RefSeq" id="WP_252161658.1">
    <property type="nucleotide sequence ID" value="NZ_CP098811.1"/>
</dbReference>
<organism evidence="1 2">
    <name type="scientific">Ensifer adhaerens</name>
    <name type="common">Sinorhizobium morelense</name>
    <dbReference type="NCBI Taxonomy" id="106592"/>
    <lineage>
        <taxon>Bacteria</taxon>
        <taxon>Pseudomonadati</taxon>
        <taxon>Pseudomonadota</taxon>
        <taxon>Alphaproteobacteria</taxon>
        <taxon>Hyphomicrobiales</taxon>
        <taxon>Rhizobiaceae</taxon>
        <taxon>Sinorhizobium/Ensifer group</taxon>
        <taxon>Ensifer</taxon>
    </lineage>
</organism>
<evidence type="ECO:0000313" key="1">
    <source>
        <dbReference type="EMBL" id="USJ28599.1"/>
    </source>
</evidence>
<reference evidence="1" key="1">
    <citation type="submission" date="2022-06" db="EMBL/GenBank/DDBJ databases">
        <title>Physiological and biochemical characterization and genomic elucidation of a strain of the genus Ensifer adhaerens M8 that combines arsenic oxidation and chromium reduction.</title>
        <authorList>
            <person name="Li X."/>
            <person name="Yu c."/>
        </authorList>
    </citation>
    <scope>NUCLEOTIDE SEQUENCE</scope>
    <source>
        <strain evidence="1">M8</strain>
        <plasmid evidence="1">pD</plasmid>
    </source>
</reference>
<accession>A0A9Q9DED7</accession>
<sequence length="117" mass="13538">MHKIAEMAQQIGRENNDAEGVDWNRVERGFIPSQYEFDPQSAVPFVRAMRTMEFWRNLQQHDEYDRTNLSVDVATALAGLAYLLEQTRWQGFLGTSWSEVRDNLISAYREAGVRLAV</sequence>
<proteinExistence type="predicted"/>
<dbReference type="EMBL" id="CP098811">
    <property type="protein sequence ID" value="USJ28599.1"/>
    <property type="molecule type" value="Genomic_DNA"/>
</dbReference>
<keyword evidence="1" id="KW-0614">Plasmid</keyword>
<dbReference type="Proteomes" id="UP001055460">
    <property type="component" value="Plasmid pD"/>
</dbReference>
<name>A0A9Q9DED7_ENSAD</name>
<protein>
    <submittedName>
        <fullName evidence="1">Uncharacterized protein</fullName>
    </submittedName>
</protein>
<dbReference type="AlphaFoldDB" id="A0A9Q9DED7"/>